<evidence type="ECO:0000313" key="12">
    <source>
        <dbReference type="EMBL" id="KAK4262354.1"/>
    </source>
</evidence>
<dbReference type="InterPro" id="IPR050651">
    <property type="entry name" value="Plant_Cytochrome_P450_Monoox"/>
</dbReference>
<organism evidence="12 13">
    <name type="scientific">Acacia crassicarpa</name>
    <name type="common">northern wattle</name>
    <dbReference type="NCBI Taxonomy" id="499986"/>
    <lineage>
        <taxon>Eukaryota</taxon>
        <taxon>Viridiplantae</taxon>
        <taxon>Streptophyta</taxon>
        <taxon>Embryophyta</taxon>
        <taxon>Tracheophyta</taxon>
        <taxon>Spermatophyta</taxon>
        <taxon>Magnoliopsida</taxon>
        <taxon>eudicotyledons</taxon>
        <taxon>Gunneridae</taxon>
        <taxon>Pentapetalae</taxon>
        <taxon>rosids</taxon>
        <taxon>fabids</taxon>
        <taxon>Fabales</taxon>
        <taxon>Fabaceae</taxon>
        <taxon>Caesalpinioideae</taxon>
        <taxon>mimosoid clade</taxon>
        <taxon>Acacieae</taxon>
        <taxon>Acacia</taxon>
    </lineage>
</organism>
<dbReference type="Gene3D" id="1.10.630.10">
    <property type="entry name" value="Cytochrome P450"/>
    <property type="match status" value="1"/>
</dbReference>
<feature type="binding site" description="axial binding residue" evidence="9">
    <location>
        <position position="435"/>
    </location>
    <ligand>
        <name>heme</name>
        <dbReference type="ChEBI" id="CHEBI:30413"/>
    </ligand>
    <ligandPart>
        <name>Fe</name>
        <dbReference type="ChEBI" id="CHEBI:18248"/>
    </ligandPart>
</feature>
<evidence type="ECO:0000256" key="7">
    <source>
        <dbReference type="ARBA" id="ARBA00023033"/>
    </source>
</evidence>
<dbReference type="GO" id="GO:0005506">
    <property type="term" value="F:iron ion binding"/>
    <property type="evidence" value="ECO:0007669"/>
    <property type="project" value="InterPro"/>
</dbReference>
<evidence type="ECO:0000256" key="11">
    <source>
        <dbReference type="SAM" id="Phobius"/>
    </source>
</evidence>
<dbReference type="InterPro" id="IPR036396">
    <property type="entry name" value="Cyt_P450_sf"/>
</dbReference>
<keyword evidence="5 10" id="KW-0560">Oxidoreductase</keyword>
<dbReference type="PRINTS" id="PR00463">
    <property type="entry name" value="EP450I"/>
</dbReference>
<dbReference type="InterPro" id="IPR001128">
    <property type="entry name" value="Cyt_P450"/>
</dbReference>
<evidence type="ECO:0000256" key="2">
    <source>
        <dbReference type="ARBA" id="ARBA00010617"/>
    </source>
</evidence>
<dbReference type="PANTHER" id="PTHR47947:SF24">
    <property type="entry name" value="ISOFLAVONE 2'-HYDROXYLASE-LIKE"/>
    <property type="match status" value="1"/>
</dbReference>
<dbReference type="CDD" id="cd20653">
    <property type="entry name" value="CYP81"/>
    <property type="match status" value="1"/>
</dbReference>
<comment type="subcellular location">
    <subcellularLocation>
        <location evidence="1">Membrane</location>
    </subcellularLocation>
</comment>
<evidence type="ECO:0000256" key="9">
    <source>
        <dbReference type="PIRSR" id="PIRSR602401-1"/>
    </source>
</evidence>
<keyword evidence="11" id="KW-0812">Transmembrane</keyword>
<dbReference type="GO" id="GO:0004497">
    <property type="term" value="F:monooxygenase activity"/>
    <property type="evidence" value="ECO:0007669"/>
    <property type="project" value="UniProtKB-KW"/>
</dbReference>
<dbReference type="PANTHER" id="PTHR47947">
    <property type="entry name" value="CYTOCHROME P450 82C3-RELATED"/>
    <property type="match status" value="1"/>
</dbReference>
<evidence type="ECO:0000256" key="8">
    <source>
        <dbReference type="ARBA" id="ARBA00023136"/>
    </source>
</evidence>
<feature type="transmembrane region" description="Helical" evidence="11">
    <location>
        <begin position="6"/>
        <end position="22"/>
    </location>
</feature>
<protein>
    <recommendedName>
        <fullName evidence="14">Cytochrome P450</fullName>
    </recommendedName>
</protein>
<comment type="similarity">
    <text evidence="2 10">Belongs to the cytochrome P450 family.</text>
</comment>
<name>A0AAE1JZT1_9FABA</name>
<keyword evidence="4 9" id="KW-0479">Metal-binding</keyword>
<accession>A0AAE1JZT1</accession>
<reference evidence="12" key="1">
    <citation type="submission" date="2023-10" db="EMBL/GenBank/DDBJ databases">
        <title>Chromosome-level genome of the transformable northern wattle, Acacia crassicarpa.</title>
        <authorList>
            <person name="Massaro I."/>
            <person name="Sinha N.R."/>
            <person name="Poethig S."/>
            <person name="Leichty A.R."/>
        </authorList>
    </citation>
    <scope>NUCLEOTIDE SEQUENCE</scope>
    <source>
        <strain evidence="12">Acra3RX</strain>
        <tissue evidence="12">Leaf</tissue>
    </source>
</reference>
<keyword evidence="11" id="KW-1133">Transmembrane helix</keyword>
<gene>
    <name evidence="12" type="ORF">QN277_027924</name>
</gene>
<evidence type="ECO:0000256" key="1">
    <source>
        <dbReference type="ARBA" id="ARBA00004370"/>
    </source>
</evidence>
<dbReference type="InterPro" id="IPR002401">
    <property type="entry name" value="Cyt_P450_E_grp-I"/>
</dbReference>
<dbReference type="Proteomes" id="UP001293593">
    <property type="component" value="Unassembled WGS sequence"/>
</dbReference>
<dbReference type="EMBL" id="JAWXYG010000009">
    <property type="protein sequence ID" value="KAK4262354.1"/>
    <property type="molecule type" value="Genomic_DNA"/>
</dbReference>
<sequence>MASTFYYPLLCLALFLTFKLWFQTRKFLNLPPGPLSLPILGNIHQLQRPLHHTFHRISQRYGKIFSLWFGSRLVVIISSAPAAQECFTKNDIVLANRPPLLIAKHVGYNFTTMTFSPYGDHWRNLRRILALEVLSTNRLNASLEMRTDERMRLIKKLARQSYKEFSKVELRSEFLEMSFNTIMRMTAGKRYWGDDSEVGDNEEARQGREMIIEMMKLGGANNPAEFSPVLRWFDFQNLEKRLKLLAVRVDKFLQGLVDEHRYGNQVGENTMIDHLLTLQPSQPDYYTDQIIKGLIQVILLGGIDSIAVTLEWAMANLLNHPEVLKKAKEEIDTQIEQERLMEEVDISKLPYLQSIITETLRLHPAAPLFIPHMSSDKCNIQGYNIPRDTMVLINGWAIHRDPQIWSDPMKFKPERFEKEGEANKVFAFGLGRRVCPGVSLAQRTIGLTLGLMIQCFEWKRTSEEKIDMTDGSGVTMPKVIPLEAMCKARRPIINHVLF</sequence>
<dbReference type="Pfam" id="PF00067">
    <property type="entry name" value="p450"/>
    <property type="match status" value="1"/>
</dbReference>
<proteinExistence type="inferred from homology"/>
<dbReference type="PROSITE" id="PS00086">
    <property type="entry name" value="CYTOCHROME_P450"/>
    <property type="match status" value="1"/>
</dbReference>
<dbReference type="AlphaFoldDB" id="A0AAE1JZT1"/>
<evidence type="ECO:0000256" key="10">
    <source>
        <dbReference type="RuleBase" id="RU000461"/>
    </source>
</evidence>
<evidence type="ECO:0000256" key="6">
    <source>
        <dbReference type="ARBA" id="ARBA00023004"/>
    </source>
</evidence>
<dbReference type="PRINTS" id="PR00385">
    <property type="entry name" value="P450"/>
</dbReference>
<dbReference type="GO" id="GO:0016020">
    <property type="term" value="C:membrane"/>
    <property type="evidence" value="ECO:0007669"/>
    <property type="project" value="UniProtKB-SubCell"/>
</dbReference>
<evidence type="ECO:0008006" key="14">
    <source>
        <dbReference type="Google" id="ProtNLM"/>
    </source>
</evidence>
<evidence type="ECO:0000256" key="3">
    <source>
        <dbReference type="ARBA" id="ARBA00022617"/>
    </source>
</evidence>
<dbReference type="GO" id="GO:0020037">
    <property type="term" value="F:heme binding"/>
    <property type="evidence" value="ECO:0007669"/>
    <property type="project" value="InterPro"/>
</dbReference>
<evidence type="ECO:0000256" key="5">
    <source>
        <dbReference type="ARBA" id="ARBA00023002"/>
    </source>
</evidence>
<keyword evidence="6 9" id="KW-0408">Iron</keyword>
<evidence type="ECO:0000256" key="4">
    <source>
        <dbReference type="ARBA" id="ARBA00022723"/>
    </source>
</evidence>
<keyword evidence="8 11" id="KW-0472">Membrane</keyword>
<keyword evidence="7 10" id="KW-0503">Monooxygenase</keyword>
<keyword evidence="3 9" id="KW-0349">Heme</keyword>
<comment type="cofactor">
    <cofactor evidence="9">
        <name>heme</name>
        <dbReference type="ChEBI" id="CHEBI:30413"/>
    </cofactor>
</comment>
<dbReference type="GO" id="GO:0016705">
    <property type="term" value="F:oxidoreductase activity, acting on paired donors, with incorporation or reduction of molecular oxygen"/>
    <property type="evidence" value="ECO:0007669"/>
    <property type="project" value="InterPro"/>
</dbReference>
<dbReference type="SUPFAM" id="SSF48264">
    <property type="entry name" value="Cytochrome P450"/>
    <property type="match status" value="1"/>
</dbReference>
<dbReference type="FunFam" id="1.10.630.10:FF:000023">
    <property type="entry name" value="Cytochrome P450 family protein"/>
    <property type="match status" value="1"/>
</dbReference>
<evidence type="ECO:0000313" key="13">
    <source>
        <dbReference type="Proteomes" id="UP001293593"/>
    </source>
</evidence>
<comment type="caution">
    <text evidence="12">The sequence shown here is derived from an EMBL/GenBank/DDBJ whole genome shotgun (WGS) entry which is preliminary data.</text>
</comment>
<dbReference type="InterPro" id="IPR017972">
    <property type="entry name" value="Cyt_P450_CS"/>
</dbReference>
<keyword evidence="13" id="KW-1185">Reference proteome</keyword>